<proteinExistence type="predicted"/>
<keyword evidence="1" id="KW-0732">Signal</keyword>
<dbReference type="InParanoid" id="E6W3M6"/>
<dbReference type="HOGENOM" id="CLU_038034_13_1_0"/>
<evidence type="ECO:0000313" key="3">
    <source>
        <dbReference type="EMBL" id="ADU66907.1"/>
    </source>
</evidence>
<evidence type="ECO:0000313" key="4">
    <source>
        <dbReference type="Proteomes" id="UP000002572"/>
    </source>
</evidence>
<protein>
    <submittedName>
        <fullName evidence="3">Periplasmic binding protein</fullName>
    </submittedName>
</protein>
<feature type="domain" description="Fe/B12 periplasmic-binding" evidence="2">
    <location>
        <begin position="44"/>
        <end position="327"/>
    </location>
</feature>
<dbReference type="STRING" id="653733.Selin_2187"/>
<dbReference type="InterPro" id="IPR050902">
    <property type="entry name" value="ABC_Transporter_SBP"/>
</dbReference>
<keyword evidence="4" id="KW-1185">Reference proteome</keyword>
<dbReference type="KEGG" id="din:Selin_2187"/>
<evidence type="ECO:0000256" key="1">
    <source>
        <dbReference type="SAM" id="SignalP"/>
    </source>
</evidence>
<dbReference type="PANTHER" id="PTHR30535:SF34">
    <property type="entry name" value="MOLYBDATE-BINDING PROTEIN MOLA"/>
    <property type="match status" value="1"/>
</dbReference>
<dbReference type="eggNOG" id="COG0614">
    <property type="taxonomic scope" value="Bacteria"/>
</dbReference>
<reference evidence="3 4" key="1">
    <citation type="submission" date="2010-12" db="EMBL/GenBank/DDBJ databases">
        <title>Complete sequence of Desulfurispirillum indicum S5.</title>
        <authorList>
            <consortium name="US DOE Joint Genome Institute"/>
            <person name="Lucas S."/>
            <person name="Copeland A."/>
            <person name="Lapidus A."/>
            <person name="Cheng J.-F."/>
            <person name="Goodwin L."/>
            <person name="Pitluck S."/>
            <person name="Chertkov O."/>
            <person name="Held B."/>
            <person name="Detter J.C."/>
            <person name="Han C."/>
            <person name="Tapia R."/>
            <person name="Land M."/>
            <person name="Hauser L."/>
            <person name="Kyrpides N."/>
            <person name="Ivanova N."/>
            <person name="Mikhailova N."/>
            <person name="Haggblom M."/>
            <person name="Rauschenbach I."/>
            <person name="Bini E."/>
            <person name="Woyke T."/>
        </authorList>
    </citation>
    <scope>NUCLEOTIDE SEQUENCE [LARGE SCALE GENOMIC DNA]</scope>
    <source>
        <strain evidence="4">ATCC BAA-1389 / DSM 22839 / S5</strain>
    </source>
</reference>
<dbReference type="PANTHER" id="PTHR30535">
    <property type="entry name" value="VITAMIN B12-BINDING PROTEIN"/>
    <property type="match status" value="1"/>
</dbReference>
<organism evidence="3 4">
    <name type="scientific">Desulfurispirillum indicum (strain ATCC BAA-1389 / DSM 22839 / S5)</name>
    <dbReference type="NCBI Taxonomy" id="653733"/>
    <lineage>
        <taxon>Bacteria</taxon>
        <taxon>Pseudomonadati</taxon>
        <taxon>Chrysiogenota</taxon>
        <taxon>Chrysiogenia</taxon>
        <taxon>Chrysiogenales</taxon>
        <taxon>Chrysiogenaceae</taxon>
        <taxon>Desulfurispirillum</taxon>
    </lineage>
</organism>
<feature type="signal peptide" evidence="1">
    <location>
        <begin position="1"/>
        <end position="22"/>
    </location>
</feature>
<dbReference type="PROSITE" id="PS50983">
    <property type="entry name" value="FE_B12_PBP"/>
    <property type="match status" value="1"/>
</dbReference>
<dbReference type="InterPro" id="IPR002491">
    <property type="entry name" value="ABC_transptr_periplasmic_BD"/>
</dbReference>
<dbReference type="CDD" id="cd01147">
    <property type="entry name" value="HemV-2"/>
    <property type="match status" value="1"/>
</dbReference>
<dbReference type="Pfam" id="PF01497">
    <property type="entry name" value="Peripla_BP_2"/>
    <property type="match status" value="1"/>
</dbReference>
<accession>E6W3M6</accession>
<dbReference type="SUPFAM" id="SSF53807">
    <property type="entry name" value="Helical backbone' metal receptor"/>
    <property type="match status" value="1"/>
</dbReference>
<gene>
    <name evidence="3" type="ordered locus">Selin_2187</name>
</gene>
<dbReference type="Gene3D" id="3.40.50.1980">
    <property type="entry name" value="Nitrogenase molybdenum iron protein domain"/>
    <property type="match status" value="2"/>
</dbReference>
<sequence>MSMRPLLLLLLCTMLLPPLAHAAPNRTITDAMQRQVSIPAEVRHVICSGPGCLRLLTYLQAQHMIVGVDSIEVRGVDADARPYAMANPQFATYPVFGEFRGHDHPERIVTLEPLPDVIFKTSPESGHNPILLQQKTGIPVITLNYGDLTSGKSDLFASLRLMGSIVGQQKRAEEVIAFFEQTLEDVQTRMATHDTSAIPACYVGGIAMRGGRGFQSTMPSYTPFELLGITNLAASGSRQSQAAHAVVSQEQLLAWDPACLFLDVSTSMLEPANNGLHALRTDPSYASLAAVRENTIRGVLPFNSYTQNFGSILANTYYIGSALFPQAFHDVDPATKADDIYRFLVGKPVFGQLEQQFDGLVFQTISIWN</sequence>
<dbReference type="EMBL" id="CP002432">
    <property type="protein sequence ID" value="ADU66907.1"/>
    <property type="molecule type" value="Genomic_DNA"/>
</dbReference>
<name>E6W3M6_DESIS</name>
<dbReference type="Proteomes" id="UP000002572">
    <property type="component" value="Chromosome"/>
</dbReference>
<evidence type="ECO:0000259" key="2">
    <source>
        <dbReference type="PROSITE" id="PS50983"/>
    </source>
</evidence>
<dbReference type="AlphaFoldDB" id="E6W3M6"/>
<feature type="chain" id="PRO_5003213912" evidence="1">
    <location>
        <begin position="23"/>
        <end position="369"/>
    </location>
</feature>